<feature type="transmembrane region" description="Helical" evidence="7">
    <location>
        <begin position="169"/>
        <end position="190"/>
    </location>
</feature>
<gene>
    <name evidence="9" type="ORF">BGZ80_010012</name>
</gene>
<dbReference type="GO" id="GO:0022857">
    <property type="term" value="F:transmembrane transporter activity"/>
    <property type="evidence" value="ECO:0007669"/>
    <property type="project" value="InterPro"/>
</dbReference>
<dbReference type="PANTHER" id="PTHR42718:SF9">
    <property type="entry name" value="MAJOR FACILITATOR SUPERFAMILY MULTIDRUG TRANSPORTER MFSC"/>
    <property type="match status" value="1"/>
</dbReference>
<dbReference type="Proteomes" id="UP000703661">
    <property type="component" value="Unassembled WGS sequence"/>
</dbReference>
<feature type="transmembrane region" description="Helical" evidence="7">
    <location>
        <begin position="110"/>
        <end position="130"/>
    </location>
</feature>
<name>A0A9P6T0B9_9FUNG</name>
<dbReference type="InterPro" id="IPR020846">
    <property type="entry name" value="MFS_dom"/>
</dbReference>
<protein>
    <recommendedName>
        <fullName evidence="8">Major facilitator superfamily (MFS) profile domain-containing protein</fullName>
    </recommendedName>
</protein>
<evidence type="ECO:0000256" key="5">
    <source>
        <dbReference type="ARBA" id="ARBA00023136"/>
    </source>
</evidence>
<keyword evidence="5 7" id="KW-0472">Membrane</keyword>
<evidence type="ECO:0000259" key="8">
    <source>
        <dbReference type="PROSITE" id="PS50850"/>
    </source>
</evidence>
<dbReference type="InterPro" id="IPR011701">
    <property type="entry name" value="MFS"/>
</dbReference>
<dbReference type="GO" id="GO:0016020">
    <property type="term" value="C:membrane"/>
    <property type="evidence" value="ECO:0007669"/>
    <property type="project" value="UniProtKB-SubCell"/>
</dbReference>
<sequence>MLVVTPVKVPKWAILIVFCLAQFLDVANLAAVNITLPTIKAELHFTENQLPWIVNAFTLTFGTFLLIGGNLGDKYGHKRLFLVGVIWFSIWSLVCGLSRGVVLLCIARAMQGLGAASTIPNAMALIQFTFTEEVEKSKALSIFSSSGALGFGIGLVVGGVFTATIGWKYIFYISAIMGVAIAITAYFVIPESSAESRANVKLDYWGAITITAALLAFVYGVSDGHWASPQVIVCLILSVILLAVFVWIENKVEAPMLPMSIFRTRMFSAMLIVAALYQTWYLVYNLYCTLIFQEIMGYGAMNTAFAFFPLAFPGLILNPIAGHLIPKVGAKPLLVLGTGCMAVSAALFALANANTSYWPLPFPSMFLGEVGIAMTYTSAMVAALTMAKSGEHGLNSAVFQVAMQAGSGVGLAITNAISNAVIDATGSRLKGYQVGLWIGFAVTLLCVLITLVFVPSKSTLEKKKLAKAEAALRGLKDIEHASASNFESIEEEKGVDGSASERTECQEEASEKPQVKDRKGADLDPSLMV</sequence>
<dbReference type="AlphaFoldDB" id="A0A9P6T0B9"/>
<dbReference type="SUPFAM" id="SSF103473">
    <property type="entry name" value="MFS general substrate transporter"/>
    <property type="match status" value="1"/>
</dbReference>
<evidence type="ECO:0000256" key="4">
    <source>
        <dbReference type="ARBA" id="ARBA00022989"/>
    </source>
</evidence>
<feature type="transmembrane region" description="Helical" evidence="7">
    <location>
        <begin position="142"/>
        <end position="163"/>
    </location>
</feature>
<feature type="transmembrane region" description="Helical" evidence="7">
    <location>
        <begin position="434"/>
        <end position="454"/>
    </location>
</feature>
<dbReference type="Pfam" id="PF07690">
    <property type="entry name" value="MFS_1"/>
    <property type="match status" value="1"/>
</dbReference>
<keyword evidence="4 7" id="KW-1133">Transmembrane helix</keyword>
<feature type="transmembrane region" description="Helical" evidence="7">
    <location>
        <begin position="397"/>
        <end position="422"/>
    </location>
</feature>
<evidence type="ECO:0000313" key="9">
    <source>
        <dbReference type="EMBL" id="KAG0015168.1"/>
    </source>
</evidence>
<feature type="domain" description="Major facilitator superfamily (MFS) profile" evidence="8">
    <location>
        <begin position="14"/>
        <end position="458"/>
    </location>
</feature>
<comment type="caution">
    <text evidence="9">The sequence shown here is derived from an EMBL/GenBank/DDBJ whole genome shotgun (WGS) entry which is preliminary data.</text>
</comment>
<keyword evidence="2" id="KW-0813">Transport</keyword>
<feature type="region of interest" description="Disordered" evidence="6">
    <location>
        <begin position="486"/>
        <end position="529"/>
    </location>
</feature>
<dbReference type="Gene3D" id="1.20.1720.10">
    <property type="entry name" value="Multidrug resistance protein D"/>
    <property type="match status" value="1"/>
</dbReference>
<evidence type="ECO:0000256" key="6">
    <source>
        <dbReference type="SAM" id="MobiDB-lite"/>
    </source>
</evidence>
<feature type="compositionally biased region" description="Basic and acidic residues" evidence="6">
    <location>
        <begin position="491"/>
        <end position="522"/>
    </location>
</feature>
<keyword evidence="10" id="KW-1185">Reference proteome</keyword>
<evidence type="ECO:0000256" key="3">
    <source>
        <dbReference type="ARBA" id="ARBA00022692"/>
    </source>
</evidence>
<reference evidence="9" key="1">
    <citation type="journal article" date="2020" name="Fungal Divers.">
        <title>Resolving the Mortierellaceae phylogeny through synthesis of multi-gene phylogenetics and phylogenomics.</title>
        <authorList>
            <person name="Vandepol N."/>
            <person name="Liber J."/>
            <person name="Desiro A."/>
            <person name="Na H."/>
            <person name="Kennedy M."/>
            <person name="Barry K."/>
            <person name="Grigoriev I.V."/>
            <person name="Miller A.N."/>
            <person name="O'Donnell K."/>
            <person name="Stajich J.E."/>
            <person name="Bonito G."/>
        </authorList>
    </citation>
    <scope>NUCLEOTIDE SEQUENCE</scope>
    <source>
        <strain evidence="9">NRRL 2769</strain>
    </source>
</reference>
<evidence type="ECO:0000313" key="10">
    <source>
        <dbReference type="Proteomes" id="UP000703661"/>
    </source>
</evidence>
<dbReference type="PROSITE" id="PS50850">
    <property type="entry name" value="MFS"/>
    <property type="match status" value="1"/>
</dbReference>
<dbReference type="Gene3D" id="1.20.1250.20">
    <property type="entry name" value="MFS general substrate transporter like domains"/>
    <property type="match status" value="1"/>
</dbReference>
<dbReference type="PRINTS" id="PR01036">
    <property type="entry name" value="TCRTETB"/>
</dbReference>
<organism evidence="9 10">
    <name type="scientific">Entomortierella chlamydospora</name>
    <dbReference type="NCBI Taxonomy" id="101097"/>
    <lineage>
        <taxon>Eukaryota</taxon>
        <taxon>Fungi</taxon>
        <taxon>Fungi incertae sedis</taxon>
        <taxon>Mucoromycota</taxon>
        <taxon>Mortierellomycotina</taxon>
        <taxon>Mortierellomycetes</taxon>
        <taxon>Mortierellales</taxon>
        <taxon>Mortierellaceae</taxon>
        <taxon>Entomortierella</taxon>
    </lineage>
</organism>
<feature type="transmembrane region" description="Helical" evidence="7">
    <location>
        <begin position="80"/>
        <end position="104"/>
    </location>
</feature>
<feature type="transmembrane region" description="Helical" evidence="7">
    <location>
        <begin position="365"/>
        <end position="385"/>
    </location>
</feature>
<dbReference type="InterPro" id="IPR036259">
    <property type="entry name" value="MFS_trans_sf"/>
</dbReference>
<evidence type="ECO:0000256" key="7">
    <source>
        <dbReference type="SAM" id="Phobius"/>
    </source>
</evidence>
<feature type="transmembrane region" description="Helical" evidence="7">
    <location>
        <begin position="227"/>
        <end position="248"/>
    </location>
</feature>
<proteinExistence type="predicted"/>
<feature type="transmembrane region" description="Helical" evidence="7">
    <location>
        <begin position="202"/>
        <end position="221"/>
    </location>
</feature>
<dbReference type="PANTHER" id="PTHR42718">
    <property type="entry name" value="MAJOR FACILITATOR SUPERFAMILY MULTIDRUG TRANSPORTER MFSC"/>
    <property type="match status" value="1"/>
</dbReference>
<feature type="transmembrane region" description="Helical" evidence="7">
    <location>
        <begin position="333"/>
        <end position="353"/>
    </location>
</feature>
<accession>A0A9P6T0B9</accession>
<feature type="transmembrane region" description="Helical" evidence="7">
    <location>
        <begin position="269"/>
        <end position="292"/>
    </location>
</feature>
<dbReference type="EMBL" id="JAAAID010000653">
    <property type="protein sequence ID" value="KAG0015168.1"/>
    <property type="molecule type" value="Genomic_DNA"/>
</dbReference>
<feature type="transmembrane region" description="Helical" evidence="7">
    <location>
        <begin position="298"/>
        <end position="321"/>
    </location>
</feature>
<evidence type="ECO:0000256" key="1">
    <source>
        <dbReference type="ARBA" id="ARBA00004141"/>
    </source>
</evidence>
<evidence type="ECO:0000256" key="2">
    <source>
        <dbReference type="ARBA" id="ARBA00022448"/>
    </source>
</evidence>
<feature type="transmembrane region" description="Helical" evidence="7">
    <location>
        <begin position="50"/>
        <end position="68"/>
    </location>
</feature>
<comment type="subcellular location">
    <subcellularLocation>
        <location evidence="1">Membrane</location>
        <topology evidence="1">Multi-pass membrane protein</topology>
    </subcellularLocation>
</comment>
<keyword evidence="3 7" id="KW-0812">Transmembrane</keyword>
<feature type="transmembrane region" description="Helical" evidence="7">
    <location>
        <begin position="12"/>
        <end position="30"/>
    </location>
</feature>